<comment type="subcellular location">
    <subcellularLocation>
        <location evidence="2">Membrane</location>
        <topology evidence="2">Multi-pass membrane protein</topology>
    </subcellularLocation>
</comment>
<dbReference type="PANTHER" id="PTHR45436:SF14">
    <property type="entry name" value="SENSOR PROTEIN QSEC"/>
    <property type="match status" value="1"/>
</dbReference>
<dbReference type="SUPFAM" id="SSF47384">
    <property type="entry name" value="Homodimeric domain of signal transducing histidine kinase"/>
    <property type="match status" value="1"/>
</dbReference>
<evidence type="ECO:0000256" key="5">
    <source>
        <dbReference type="ARBA" id="ARBA00022679"/>
    </source>
</evidence>
<dbReference type="Proteomes" id="UP001198701">
    <property type="component" value="Unassembled WGS sequence"/>
</dbReference>
<feature type="domain" description="Histidine kinase" evidence="14">
    <location>
        <begin position="231"/>
        <end position="438"/>
    </location>
</feature>
<proteinExistence type="predicted"/>
<evidence type="ECO:0000256" key="11">
    <source>
        <dbReference type="ARBA" id="ARBA00023012"/>
    </source>
</evidence>
<dbReference type="InterPro" id="IPR003661">
    <property type="entry name" value="HisK_dim/P_dom"/>
</dbReference>
<dbReference type="Gene3D" id="1.10.287.130">
    <property type="match status" value="1"/>
</dbReference>
<accession>A0ABS8IUP3</accession>
<evidence type="ECO:0000256" key="8">
    <source>
        <dbReference type="ARBA" id="ARBA00022777"/>
    </source>
</evidence>
<dbReference type="PRINTS" id="PR00344">
    <property type="entry name" value="BCTRLSENSOR"/>
</dbReference>
<evidence type="ECO:0000256" key="7">
    <source>
        <dbReference type="ARBA" id="ARBA00022741"/>
    </source>
</evidence>
<dbReference type="InterPro" id="IPR003594">
    <property type="entry name" value="HATPase_dom"/>
</dbReference>
<evidence type="ECO:0000259" key="14">
    <source>
        <dbReference type="PROSITE" id="PS50109"/>
    </source>
</evidence>
<dbReference type="InterPro" id="IPR004358">
    <property type="entry name" value="Sig_transdc_His_kin-like_C"/>
</dbReference>
<evidence type="ECO:0000256" key="1">
    <source>
        <dbReference type="ARBA" id="ARBA00000085"/>
    </source>
</evidence>
<keyword evidence="12 13" id="KW-0472">Membrane</keyword>
<keyword evidence="11" id="KW-0902">Two-component regulatory system</keyword>
<reference evidence="15 16" key="1">
    <citation type="submission" date="2021-11" db="EMBL/GenBank/DDBJ databases">
        <authorList>
            <person name="Huq M.A."/>
        </authorList>
    </citation>
    <scope>NUCLEOTIDE SEQUENCE [LARGE SCALE GENOMIC DNA]</scope>
    <source>
        <strain evidence="15 16">MAHUQ-52</strain>
    </source>
</reference>
<keyword evidence="7" id="KW-0547">Nucleotide-binding</keyword>
<dbReference type="SMART" id="SM00387">
    <property type="entry name" value="HATPase_c"/>
    <property type="match status" value="1"/>
</dbReference>
<evidence type="ECO:0000256" key="10">
    <source>
        <dbReference type="ARBA" id="ARBA00022989"/>
    </source>
</evidence>
<dbReference type="Gene3D" id="3.30.565.10">
    <property type="entry name" value="Histidine kinase-like ATPase, C-terminal domain"/>
    <property type="match status" value="1"/>
</dbReference>
<dbReference type="GO" id="GO:0016301">
    <property type="term" value="F:kinase activity"/>
    <property type="evidence" value="ECO:0007669"/>
    <property type="project" value="UniProtKB-KW"/>
</dbReference>
<dbReference type="InterPro" id="IPR005467">
    <property type="entry name" value="His_kinase_dom"/>
</dbReference>
<sequence length="439" mass="46315">MTLRLRLLLMIGVSMLLLWGAVSVWMLKGVEEEMKSTLDRRLAMSANMVAGLMSQNPAAWAGTPGRVATTMPVPGPPTGIMCQVSLRGEVVARTPGASSAAIDAAPLGYAEREVRGLKWRTYTVEAHGLRVTTADRMAERDALLDDVMAAAVVPFAVALGGSLLVLWFGVGSGLSPLERLRQVLERRSPDTLAPIAGVRVARDLRPFVDTLNALLVRVGTVIGRERRFTSDAAHELRTPLTAIKTHLQVARITRGADAQQALDFAEEGVGRMHHTLSQLLTLAKVEGAFSWEDGSRACANEIGRLAARDAAPGGGVRIDTNPGCDEVELAVPHALAVTALRNLLDNALRHSPGPGSVSLAVVCRPGAVDFCVSDAGPGLPDQEHALATQRFWRRQSGRGSGLGLSIVAAIAERFGGTLAFAHNAGGGLAVTLSLPRAGA</sequence>
<keyword evidence="5" id="KW-0808">Transferase</keyword>
<feature type="transmembrane region" description="Helical" evidence="13">
    <location>
        <begin position="147"/>
        <end position="170"/>
    </location>
</feature>
<evidence type="ECO:0000256" key="13">
    <source>
        <dbReference type="SAM" id="Phobius"/>
    </source>
</evidence>
<evidence type="ECO:0000256" key="6">
    <source>
        <dbReference type="ARBA" id="ARBA00022692"/>
    </source>
</evidence>
<gene>
    <name evidence="15" type="ORF">LMJ30_08455</name>
</gene>
<dbReference type="InterPro" id="IPR036890">
    <property type="entry name" value="HATPase_C_sf"/>
</dbReference>
<keyword evidence="8 15" id="KW-0418">Kinase</keyword>
<evidence type="ECO:0000256" key="2">
    <source>
        <dbReference type="ARBA" id="ARBA00004141"/>
    </source>
</evidence>
<evidence type="ECO:0000313" key="15">
    <source>
        <dbReference type="EMBL" id="MCC6070984.1"/>
    </source>
</evidence>
<evidence type="ECO:0000256" key="4">
    <source>
        <dbReference type="ARBA" id="ARBA00022553"/>
    </source>
</evidence>
<dbReference type="SUPFAM" id="SSF55874">
    <property type="entry name" value="ATPase domain of HSP90 chaperone/DNA topoisomerase II/histidine kinase"/>
    <property type="match status" value="1"/>
</dbReference>
<feature type="transmembrane region" description="Helical" evidence="13">
    <location>
        <begin position="7"/>
        <end position="27"/>
    </location>
</feature>
<dbReference type="CDD" id="cd00075">
    <property type="entry name" value="HATPase"/>
    <property type="match status" value="1"/>
</dbReference>
<evidence type="ECO:0000256" key="3">
    <source>
        <dbReference type="ARBA" id="ARBA00012438"/>
    </source>
</evidence>
<dbReference type="SMART" id="SM00388">
    <property type="entry name" value="HisKA"/>
    <property type="match status" value="1"/>
</dbReference>
<dbReference type="CDD" id="cd00082">
    <property type="entry name" value="HisKA"/>
    <property type="match status" value="1"/>
</dbReference>
<dbReference type="RefSeq" id="WP_229431903.1">
    <property type="nucleotide sequence ID" value="NZ_JAJHPV010000012.1"/>
</dbReference>
<evidence type="ECO:0000256" key="12">
    <source>
        <dbReference type="ARBA" id="ARBA00023136"/>
    </source>
</evidence>
<dbReference type="Pfam" id="PF00512">
    <property type="entry name" value="HisKA"/>
    <property type="match status" value="1"/>
</dbReference>
<comment type="catalytic activity">
    <reaction evidence="1">
        <text>ATP + protein L-histidine = ADP + protein N-phospho-L-histidine.</text>
        <dbReference type="EC" id="2.7.13.3"/>
    </reaction>
</comment>
<keyword evidence="10 13" id="KW-1133">Transmembrane helix</keyword>
<dbReference type="PANTHER" id="PTHR45436">
    <property type="entry name" value="SENSOR HISTIDINE KINASE YKOH"/>
    <property type="match status" value="1"/>
</dbReference>
<comment type="caution">
    <text evidence="15">The sequence shown here is derived from an EMBL/GenBank/DDBJ whole genome shotgun (WGS) entry which is preliminary data.</text>
</comment>
<dbReference type="EMBL" id="JAJHPV010000012">
    <property type="protein sequence ID" value="MCC6070984.1"/>
    <property type="molecule type" value="Genomic_DNA"/>
</dbReference>
<dbReference type="Pfam" id="PF02518">
    <property type="entry name" value="HATPase_c"/>
    <property type="match status" value="1"/>
</dbReference>
<keyword evidence="6 13" id="KW-0812">Transmembrane</keyword>
<evidence type="ECO:0000313" key="16">
    <source>
        <dbReference type="Proteomes" id="UP001198701"/>
    </source>
</evidence>
<evidence type="ECO:0000256" key="9">
    <source>
        <dbReference type="ARBA" id="ARBA00022840"/>
    </source>
</evidence>
<name>A0ABS8IUP3_9BURK</name>
<dbReference type="PROSITE" id="PS50109">
    <property type="entry name" value="HIS_KIN"/>
    <property type="match status" value="1"/>
</dbReference>
<dbReference type="InterPro" id="IPR036097">
    <property type="entry name" value="HisK_dim/P_sf"/>
</dbReference>
<keyword evidence="16" id="KW-1185">Reference proteome</keyword>
<keyword evidence="9" id="KW-0067">ATP-binding</keyword>
<protein>
    <recommendedName>
        <fullName evidence="3">histidine kinase</fullName>
        <ecNumber evidence="3">2.7.13.3</ecNumber>
    </recommendedName>
</protein>
<dbReference type="EC" id="2.7.13.3" evidence="3"/>
<dbReference type="InterPro" id="IPR050428">
    <property type="entry name" value="TCS_sensor_his_kinase"/>
</dbReference>
<keyword evidence="4" id="KW-0597">Phosphoprotein</keyword>
<organism evidence="15 16">
    <name type="scientific">Massilia agrisoli</name>
    <dbReference type="NCBI Taxonomy" id="2892444"/>
    <lineage>
        <taxon>Bacteria</taxon>
        <taxon>Pseudomonadati</taxon>
        <taxon>Pseudomonadota</taxon>
        <taxon>Betaproteobacteria</taxon>
        <taxon>Burkholderiales</taxon>
        <taxon>Oxalobacteraceae</taxon>
        <taxon>Telluria group</taxon>
        <taxon>Massilia</taxon>
    </lineage>
</organism>